<dbReference type="AlphaFoldDB" id="A0A266Q706"/>
<dbReference type="InterPro" id="IPR018640">
    <property type="entry name" value="DUF2063"/>
</dbReference>
<name>A0A266Q706_9GAMM</name>
<reference evidence="4" key="1">
    <citation type="submission" date="2017-05" db="EMBL/GenBank/DDBJ databases">
        <authorList>
            <person name="Barney B.M."/>
        </authorList>
    </citation>
    <scope>NUCLEOTIDE SEQUENCE [LARGE SCALE GENOMIC DNA]</scope>
    <source>
        <strain evidence="4">PSBB022</strain>
    </source>
</reference>
<dbReference type="InterPro" id="IPR054098">
    <property type="entry name" value="NGO1945-like_C"/>
</dbReference>
<feature type="domain" description="NGO1945-like C-terminal" evidence="2">
    <location>
        <begin position="143"/>
        <end position="236"/>
    </location>
</feature>
<protein>
    <submittedName>
        <fullName evidence="3">Uncharacterized protein</fullName>
    </submittedName>
</protein>
<dbReference type="Gene3D" id="1.10.150.690">
    <property type="entry name" value="DUF2063"/>
    <property type="match status" value="1"/>
</dbReference>
<evidence type="ECO:0000313" key="3">
    <source>
        <dbReference type="EMBL" id="OZY85664.1"/>
    </source>
</evidence>
<dbReference type="InterPro" id="IPR044922">
    <property type="entry name" value="DUF2063_N_sf"/>
</dbReference>
<evidence type="ECO:0000313" key="4">
    <source>
        <dbReference type="Proteomes" id="UP000216101"/>
    </source>
</evidence>
<dbReference type="RefSeq" id="WP_094983525.1">
    <property type="nucleotide sequence ID" value="NZ_NHNI01000001.1"/>
</dbReference>
<dbReference type="Pfam" id="PF22106">
    <property type="entry name" value="NGO1945_C"/>
    <property type="match status" value="1"/>
</dbReference>
<feature type="domain" description="Putative DNA-binding" evidence="1">
    <location>
        <begin position="6"/>
        <end position="92"/>
    </location>
</feature>
<comment type="caution">
    <text evidence="3">The sequence shown here is derived from an EMBL/GenBank/DDBJ whole genome shotgun (WGS) entry which is preliminary data.</text>
</comment>
<keyword evidence="4" id="KW-1185">Reference proteome</keyword>
<accession>A0A266Q706</accession>
<dbReference type="Proteomes" id="UP000216101">
    <property type="component" value="Unassembled WGS sequence"/>
</dbReference>
<evidence type="ECO:0000259" key="2">
    <source>
        <dbReference type="Pfam" id="PF22106"/>
    </source>
</evidence>
<proteinExistence type="predicted"/>
<evidence type="ECO:0000259" key="1">
    <source>
        <dbReference type="Pfam" id="PF09836"/>
    </source>
</evidence>
<gene>
    <name evidence="3" type="ORF">CBP51_01005</name>
</gene>
<organism evidence="3 4">
    <name type="scientific">Cellvibrio mixtus</name>
    <dbReference type="NCBI Taxonomy" id="39650"/>
    <lineage>
        <taxon>Bacteria</taxon>
        <taxon>Pseudomonadati</taxon>
        <taxon>Pseudomonadota</taxon>
        <taxon>Gammaproteobacteria</taxon>
        <taxon>Cellvibrionales</taxon>
        <taxon>Cellvibrionaceae</taxon>
        <taxon>Cellvibrio</taxon>
    </lineage>
</organism>
<dbReference type="Gene3D" id="3.90.930.50">
    <property type="match status" value="1"/>
</dbReference>
<dbReference type="Pfam" id="PF09836">
    <property type="entry name" value="DUF2063"/>
    <property type="match status" value="1"/>
</dbReference>
<sequence length="246" mass="28117">MKTFQQTQIDFAKYLRAPDEQPIPAGMEVRRMDIYCDLIYNNIENLIAGVFPVLRSVLSDEQWHGLVRQFIKNHRCQTPYFLEISEEFLQFITQQSVLLSELPFIAELAHYEWVELALDISEAQLPALISVPNDIFGATFCVSPLAVALHYQYPVHKISPQFKTTIPDAVALVVYRNRADQVRFMTVNPLTSRLLYLMHANTGAYLGELLSIIAEELQHPHPEQLKSEAESLVKALCELDVLYPIA</sequence>
<dbReference type="EMBL" id="NHNI01000001">
    <property type="protein sequence ID" value="OZY85664.1"/>
    <property type="molecule type" value="Genomic_DNA"/>
</dbReference>